<feature type="region of interest" description="Disordered" evidence="1">
    <location>
        <begin position="260"/>
        <end position="307"/>
    </location>
</feature>
<reference evidence="2 3" key="1">
    <citation type="journal article" date="1992" name="Lakartidningen">
        <title>[Penicillin V and not amoxicillin is the first choice preparation in acute otitis].</title>
        <authorList>
            <person name="Kamme C."/>
            <person name="Lundgren K."/>
            <person name="Prellner K."/>
        </authorList>
    </citation>
    <scope>NUCLEOTIDE SEQUENCE [LARGE SCALE GENOMIC DNA]</scope>
    <source>
        <strain evidence="2 3">PC5099IV</strain>
    </source>
</reference>
<gene>
    <name evidence="2" type="ORF">EPJ71_10690</name>
</gene>
<evidence type="ECO:0000313" key="3">
    <source>
        <dbReference type="Proteomes" id="UP000322659"/>
    </source>
</evidence>
<keyword evidence="3" id="KW-1185">Reference proteome</keyword>
<feature type="compositionally biased region" description="Basic and acidic residues" evidence="1">
    <location>
        <begin position="268"/>
        <end position="285"/>
    </location>
</feature>
<feature type="compositionally biased region" description="Acidic residues" evidence="1">
    <location>
        <begin position="286"/>
        <end position="307"/>
    </location>
</feature>
<dbReference type="Proteomes" id="UP000322659">
    <property type="component" value="Unassembled WGS sequence"/>
</dbReference>
<evidence type="ECO:0000256" key="1">
    <source>
        <dbReference type="SAM" id="MobiDB-lite"/>
    </source>
</evidence>
<evidence type="ECO:0000313" key="2">
    <source>
        <dbReference type="EMBL" id="TXJ31193.1"/>
    </source>
</evidence>
<organism evidence="2 3">
    <name type="scientific">Brachyspira aalborgi</name>
    <dbReference type="NCBI Taxonomy" id="29522"/>
    <lineage>
        <taxon>Bacteria</taxon>
        <taxon>Pseudomonadati</taxon>
        <taxon>Spirochaetota</taxon>
        <taxon>Spirochaetia</taxon>
        <taxon>Brachyspirales</taxon>
        <taxon>Brachyspiraceae</taxon>
        <taxon>Brachyspira</taxon>
    </lineage>
</organism>
<sequence>MKNEITTNIQKTNFNTKDLIEISKRVAGSGLLGSRDENQIFTLMMLAYKDGINPVQASMDYHIIQGKPALSSQATLVRFQKAGGKIKYIKRTDTECTIEFMHEQAGELTITWNMERAKQAGLNLNKQNWKQYPRQMLAARCIAEGVRALYPACLDGLYLVEEVQDFDKPFNNQKSNNKVIDTQAESIDNSKYNIETNTYTIDDAEQYNTVPNGKNKGKLWKNLDIETLDKALQYYKEKNEDNYSNVIEKILLEKIEREKQQNENNEATDIKVSEDEDVYNNKEDEYMFGDDEDEIEDRDDEIIDFGE</sequence>
<accession>A0ABY3K6T0</accession>
<protein>
    <recommendedName>
        <fullName evidence="4">Phage recombination protein Bet</fullName>
    </recommendedName>
</protein>
<evidence type="ECO:0008006" key="4">
    <source>
        <dbReference type="Google" id="ProtNLM"/>
    </source>
</evidence>
<dbReference type="RefSeq" id="WP_147748708.1">
    <property type="nucleotide sequence ID" value="NZ_SAXZ01000014.1"/>
</dbReference>
<dbReference type="EMBL" id="SAXZ01000014">
    <property type="protein sequence ID" value="TXJ31193.1"/>
    <property type="molecule type" value="Genomic_DNA"/>
</dbReference>
<comment type="caution">
    <text evidence="2">The sequence shown here is derived from an EMBL/GenBank/DDBJ whole genome shotgun (WGS) entry which is preliminary data.</text>
</comment>
<proteinExistence type="predicted"/>
<name>A0ABY3K6T0_9SPIR</name>